<reference evidence="1" key="2">
    <citation type="journal article" date="2022" name="Nat. Microbiol.">
        <title>A closed Candidatus Odinarchaeum chromosome exposes Asgard archaeal viruses.</title>
        <authorList>
            <person name="Tamarit D."/>
            <person name="Caceres E.F."/>
            <person name="Krupovic M."/>
            <person name="Nijland R."/>
            <person name="Eme L."/>
            <person name="Robinson N.P."/>
            <person name="Ettema T.J.G."/>
        </authorList>
    </citation>
    <scope>NUCLEOTIDE SEQUENCE</scope>
    <source>
        <strain evidence="1">LCB_4</strain>
    </source>
</reference>
<protein>
    <submittedName>
        <fullName evidence="1">Uncharacterized protein</fullName>
    </submittedName>
</protein>
<dbReference type="EMBL" id="CP091871">
    <property type="protein sequence ID" value="WEU40059.1"/>
    <property type="molecule type" value="Genomic_DNA"/>
</dbReference>
<name>A0AAF0IB47_ODILC</name>
<dbReference type="KEGG" id="oyw:OdinLCB4_006200"/>
<gene>
    <name evidence="1" type="ORF">OdinLCB4_006200</name>
</gene>
<dbReference type="AlphaFoldDB" id="A0AAF0IB47"/>
<reference evidence="1" key="1">
    <citation type="journal article" date="2017" name="Nature">
        <title>Asgard archaea illuminate the origin of eukaryotic cellular complexity.</title>
        <authorList>
            <person name="Zaremba-Niedzwiedzka K."/>
            <person name="Caceres E.F."/>
            <person name="Saw J.H."/>
            <person name="Backstrom D."/>
            <person name="Juzokaite L."/>
            <person name="Vancaester E."/>
            <person name="Seitz K.W."/>
            <person name="Anantharaman K."/>
            <person name="Starnawski P."/>
            <person name="Kjeldsen K.U."/>
            <person name="Scott M.B."/>
            <person name="Nunoura T."/>
            <person name="Banfield J.F."/>
            <person name="Schramm A."/>
            <person name="Baker B.J."/>
            <person name="Spang A."/>
            <person name="Ettema T.J.G."/>
        </authorList>
    </citation>
    <scope>NUCLEOTIDE SEQUENCE</scope>
    <source>
        <strain evidence="1">LCB_4</strain>
    </source>
</reference>
<evidence type="ECO:0000313" key="2">
    <source>
        <dbReference type="Proteomes" id="UP000186851"/>
    </source>
</evidence>
<organism evidence="1 2">
    <name type="scientific">Odinarchaeota yellowstonii (strain LCB_4)</name>
    <dbReference type="NCBI Taxonomy" id="1841599"/>
    <lineage>
        <taxon>Archaea</taxon>
        <taxon>Promethearchaeati</taxon>
        <taxon>Candidatus Odinarchaeota</taxon>
        <taxon>Candidatus Odinarchaeia</taxon>
        <taxon>Candidatus Odinarchaeales</taxon>
        <taxon>Candidatus Odinarchaeaceae</taxon>
        <taxon>Candidatus Odinarchaeum</taxon>
    </lineage>
</organism>
<evidence type="ECO:0000313" key="1">
    <source>
        <dbReference type="EMBL" id="WEU40059.1"/>
    </source>
</evidence>
<accession>A0AAF0IB47</accession>
<sequence>MFLKIVNMVGLLPVSLYYYSMDLNSLEDKELLSRARMHIFSTGLGDAASRLCRENTVYGLAKIHLVQEEYGLEPSATFISTPDETVTRNLDRWMNGVGYGGKFSWGEGSDKIIFLDFKPNCCGALVGGIEDLPNPRSIIKSLYELESREHVIEGVPVEWDFNVGNHFIDIFRTAQGSSLTLPEYIFIIHSSAPELKGENPLGTGLYYNRSPSLQKIMKTVKTRFGEAKILVDSDAEEYYKFYKLAERFSEEKRILAAKEIFGDFKLISSKTHQGLLNFNEAVLGCHFITSKGGDLYSIALRPDLPAYLVEGKKSFSKNMLEALGFYKRAEELGVLKRLLSFNCLPHGGGYSFPDMVAVKEVISTHNQRYFVMELQNELGYKIFSNPGELQFIYRGRHVVVASIELELIELKAKLIPEYVLKI</sequence>
<proteinExistence type="predicted"/>
<dbReference type="Proteomes" id="UP000186851">
    <property type="component" value="Chromosome"/>
</dbReference>